<evidence type="ECO:0000313" key="5">
    <source>
        <dbReference type="EMBL" id="MDH1506477.1"/>
    </source>
</evidence>
<evidence type="ECO:0000313" key="6">
    <source>
        <dbReference type="Proteomes" id="UP001161704"/>
    </source>
</evidence>
<gene>
    <name evidence="5" type="ORF">N5I20_15595</name>
</gene>
<dbReference type="GO" id="GO:0005737">
    <property type="term" value="C:cytoplasm"/>
    <property type="evidence" value="ECO:0007669"/>
    <property type="project" value="TreeGrafter"/>
</dbReference>
<dbReference type="Proteomes" id="UP001161704">
    <property type="component" value="Unassembled WGS sequence"/>
</dbReference>
<sequence>MSRFTPGDHLVTARLGYTHHGLYVGGDLVIHYQGPNHGIPGEIVMTSLDAFSDGKPVWCKFCPVRRYDRTASLKRARTRLGEHRYDVLFSNCEHFVMWCIHGIHHSTQVSQVATAVAKAALRTPQTTIIPPAMTVLSRERTTSDYITLATSAITLTTLATSPSWVPLATGALAVHAVSRLWSWLTD</sequence>
<evidence type="ECO:0000256" key="1">
    <source>
        <dbReference type="ARBA" id="ARBA00022679"/>
    </source>
</evidence>
<dbReference type="PROSITE" id="PS51934">
    <property type="entry name" value="LRAT"/>
    <property type="match status" value="1"/>
</dbReference>
<reference evidence="5" key="1">
    <citation type="submission" date="2022-09" db="EMBL/GenBank/DDBJ databases">
        <title>Intensive care unit water sources are persistently colonized with multi-drug resistant bacteria and are the site of extensive horizontal gene transfer of antibiotic resistance genes.</title>
        <authorList>
            <person name="Diorio-Toth L."/>
        </authorList>
    </citation>
    <scope>NUCLEOTIDE SEQUENCE</scope>
    <source>
        <strain evidence="5">GD03710</strain>
    </source>
</reference>
<dbReference type="Pfam" id="PF04970">
    <property type="entry name" value="LRAT"/>
    <property type="match status" value="1"/>
</dbReference>
<protein>
    <submittedName>
        <fullName evidence="5">Lecithin retinol acyltransferase family protein</fullName>
    </submittedName>
</protein>
<comment type="caution">
    <text evidence="5">The sequence shown here is derived from an EMBL/GenBank/DDBJ whole genome shotgun (WGS) entry which is preliminary data.</text>
</comment>
<dbReference type="GO" id="GO:0016410">
    <property type="term" value="F:N-acyltransferase activity"/>
    <property type="evidence" value="ECO:0007669"/>
    <property type="project" value="TreeGrafter"/>
</dbReference>
<dbReference type="GeneID" id="97222379"/>
<dbReference type="Gene3D" id="3.90.1720.10">
    <property type="entry name" value="endopeptidase domain like (from Nostoc punctiforme)"/>
    <property type="match status" value="1"/>
</dbReference>
<keyword evidence="3" id="KW-0443">Lipid metabolism</keyword>
<feature type="domain" description="LRAT" evidence="4">
    <location>
        <begin position="9"/>
        <end position="108"/>
    </location>
</feature>
<evidence type="ECO:0000259" key="4">
    <source>
        <dbReference type="PROSITE" id="PS51934"/>
    </source>
</evidence>
<dbReference type="PANTHER" id="PTHR13943">
    <property type="entry name" value="HRAS-LIKE SUPPRESSOR - RELATED"/>
    <property type="match status" value="1"/>
</dbReference>
<dbReference type="EMBL" id="JAOCIZ010000066">
    <property type="protein sequence ID" value="MDH1506477.1"/>
    <property type="molecule type" value="Genomic_DNA"/>
</dbReference>
<dbReference type="AlphaFoldDB" id="A0AA42RD63"/>
<keyword evidence="5" id="KW-0012">Acyltransferase</keyword>
<name>A0AA42RD63_AERCA</name>
<dbReference type="GO" id="GO:0008970">
    <property type="term" value="F:phospholipase A1 activity"/>
    <property type="evidence" value="ECO:0007669"/>
    <property type="project" value="TreeGrafter"/>
</dbReference>
<keyword evidence="1" id="KW-0808">Transferase</keyword>
<dbReference type="InterPro" id="IPR007053">
    <property type="entry name" value="LRAT_dom"/>
</dbReference>
<dbReference type="GO" id="GO:0070292">
    <property type="term" value="P:N-acylphosphatidylethanolamine metabolic process"/>
    <property type="evidence" value="ECO:0007669"/>
    <property type="project" value="TreeGrafter"/>
</dbReference>
<dbReference type="PANTHER" id="PTHR13943:SF77">
    <property type="entry name" value="LRAT DOMAIN-CONTAINING PROTEIN"/>
    <property type="match status" value="1"/>
</dbReference>
<dbReference type="RefSeq" id="WP_128313510.1">
    <property type="nucleotide sequence ID" value="NZ_JAEHIW010000065.1"/>
</dbReference>
<accession>A0AA42RD63</accession>
<dbReference type="GO" id="GO:0004623">
    <property type="term" value="F:phospholipase A2 activity"/>
    <property type="evidence" value="ECO:0007669"/>
    <property type="project" value="TreeGrafter"/>
</dbReference>
<proteinExistence type="predicted"/>
<evidence type="ECO:0000256" key="2">
    <source>
        <dbReference type="ARBA" id="ARBA00022801"/>
    </source>
</evidence>
<dbReference type="InterPro" id="IPR051496">
    <property type="entry name" value="H-rev107_PLA/AT"/>
</dbReference>
<organism evidence="5 6">
    <name type="scientific">Aeromonas caviae</name>
    <name type="common">Aeromonas punctata</name>
    <dbReference type="NCBI Taxonomy" id="648"/>
    <lineage>
        <taxon>Bacteria</taxon>
        <taxon>Pseudomonadati</taxon>
        <taxon>Pseudomonadota</taxon>
        <taxon>Gammaproteobacteria</taxon>
        <taxon>Aeromonadales</taxon>
        <taxon>Aeromonadaceae</taxon>
        <taxon>Aeromonas</taxon>
    </lineage>
</organism>
<keyword evidence="2" id="KW-0378">Hydrolase</keyword>
<evidence type="ECO:0000256" key="3">
    <source>
        <dbReference type="ARBA" id="ARBA00023098"/>
    </source>
</evidence>